<feature type="domain" description="TOG" evidence="5">
    <location>
        <begin position="1335"/>
        <end position="1568"/>
    </location>
</feature>
<dbReference type="InterPro" id="IPR056810">
    <property type="entry name" value="GNC1-like_N"/>
</dbReference>
<dbReference type="SMART" id="SM01349">
    <property type="entry name" value="TOG"/>
    <property type="match status" value="1"/>
</dbReference>
<dbReference type="Pfam" id="PF25801">
    <property type="entry name" value="HEAT_GCN1_C_2"/>
    <property type="match status" value="1"/>
</dbReference>
<accession>A0A7M7J5I3</accession>
<evidence type="ECO:0000313" key="6">
    <source>
        <dbReference type="EnsemblMetazoa" id="XP_022646762"/>
    </source>
</evidence>
<proteinExistence type="inferred from homology"/>
<dbReference type="PANTHER" id="PTHR23346:SF7">
    <property type="entry name" value="STALLED RIBOSOME SENSOR GCN1"/>
    <property type="match status" value="1"/>
</dbReference>
<keyword evidence="2" id="KW-0597">Phosphoprotein</keyword>
<dbReference type="Pfam" id="PF24987">
    <property type="entry name" value="HEAT_EF3_N"/>
    <property type="match status" value="1"/>
</dbReference>
<feature type="repeat" description="HEAT" evidence="4">
    <location>
        <begin position="1628"/>
        <end position="1666"/>
    </location>
</feature>
<sequence>MLIEENMGGDHSGLQMDAMFSEWIRLAGSSSERQRKEALISLRDFFTKHGKLIEESKLVLFGLFVKGALFTYFDGGSRDRLIDTVGVCARETDKGATYIGQALAATGIGKSQCHVAPKFAKIGVFAVRLTIVTLEAIGEDHEAAEPLMKCLIQLLAWVCKAGNAKLTTVAFRTFSHYMSQVSVESFAANLSKCEADLCAEEKMIILEFIFRFLETKSSKTSTLMDTLKPQTFETLTTLLTAKTGILSWVSSNWAHVLKIYSLEDFDKIVMPPLQRQMLRSPEVIIATLADIFSGLALDLSSSAEKLVKMCGPSVIANDEGIQRAGRAAILALAKLCPQQHAAKTLLTYQLGVLAGSEGKLASTSQKLSIIATIRETKTAYANDTSLSSELLSCILRGMAPLLKSEVSEPVILEMLQTIAEWCSSVPLIPKELISIIEIGLRLKTSSTSIQVAYLNCFLSGLTDASPSSIQQPSFIKTLEDVLRTSQGKSAVVAIYPYYIATACVLYKLASKLKPSDELAKLLSQTTEGAEALPYLADKFIFSTVSGNPLLEHMALELVEMLLRDGCPFGACCPVLLRTLTSSNRNVRTNAIQVIKRICSPQGEHKSGGIMLALYLLDHIDVVASEVTAPQAIIAIAVNEAYDRMQSLLIAEEAILAAHTVKTPVWVKILEQQKISLENINVDKLLARLMKSDEIIDERAHKCIASLASFYPEVIFSRVAHYFEDHLKDPALLSVSKLEVQIFHSPKGEVFDKTVIGQSLEVPEKNVKRESKAYTYEEQLFELELKKISEQKKGIQLTPKQKEALVLQLEKETTIRQHLQLLHVKVVNSKQLMLTLLNSTDLPTHLVFVHLSPYMKHIVRRLLAMLGSYLAANHMKDLLYEMIIITAPTKRIGLSAFYALLRARDESRAAIDNEWRQEPLVDALHRTIRELHTYIVRQQGSQEYHEIVANEFTVMRAKLNSLFFNLVFPLLALILQRELGSETSIRCIQLAQAYYVKNFVDDDESMVLCNPGHLCSADVLYTLLVVGQNTALRADVQIALIEICQSLSVLKAEPDVIDGILELLYCPNGFVRTMCFRTLQELFARNQTLAESLIAAITKSTWMFKCDPEETVRSAAEQLWLQLNLQASPEFFDVLVEGALKPQAHARQAAGQALMTLSAMHPNKIGEVVSVLRDRYATLIADSEPQKDNFGRIVDLHWVDTWYSRWGVAHALRSMAGSMNQTVVIDVVSFLIPTGLSDPHSKVNIEMLDAGLAIVDAAGKESVSPLLKLIDDYLKRAEQTPTGDRVRQSVVILMGALARHLDKNDNRVKPIVRRLLELLSVPSQSVQEAISACLPPLAPAVKGEAPGIVNNLMAVLLNSENYGERRGAAYGLAGLVKGLGILSLKQLDIMPRLTDAIQDKKNVRKKEGALFAFEILCNVLGKLFEPYIVHILSHLLTCFGDSNQYVREATEATAKAMMRHLTGHGVKLTLPILLGALEDDSWRTKCGAVELLGSMAYCAPKQLSTCLPTVVPKLIQVLSDSHVKVQQAGAQALSQVGQVIKNPEIQEIVGVLLEALQNPSDKTQSSLATLLETRFVHFIDAPSLALIMPVIQRALQDRSTETRKMAAQIIGNMYSLTDQKDLMPYYPSILPGLKTCLLDPVPEVRTVSARALGTIVKGTGEQCLDNLVPWLMETLTSEASPVDRSGAAQGLAEVMGGMGVHKLHVVMPELIESAERTDLEPHFRDGYLMMFIYLPLVFHKGFTSYIAQIINPILQGLADETEFVRDTALLAGQRIVAMYAETAIQLLLPELEKGLFDDNWRIRFSSAQLIGDLLYKISGVSGKMTTETADEDDNFGTEQSHTAISGALGVERMNRLFSGLYMGRMDTSLMVRQASIHVWKVVVSNTPRTLREILPTMFGLLLGFLASNSHDKQQIAAKTLGDLVRKLGERVLPEIMPILERGLDSKDADQRQGVCIGLSEIVACTPRQMVLHFLDNLVPTVRKALCDPLKEVRCAAAKTFDSLHTAVGARALEEIITPLFDNLESEDRQLAEDTLDGLRQVMMLRSKFVLPHLVPQLTRPPVNTKALSYICSVAQGEALVQHFARILDALLVSFSQALDTPQEVDELGYCRAVVLATQEPECIQVIVDTLLSASRTSNLRMKRACVAILCAFCTNTKSSLETHFASLMRDLIRLYLETDLHILALAAEALLALVKQLRPGEDGDYRVMEIRGAVRSAAQSLKKDSPYSNRLDGPLLPGLCTAKGAEPLISIYKDVLLNCSPELKEVAAVGLGEMIALTDPPCLSHRFVSNFTGPLIRVLGDRYAPSLKTAVLHTLTLLLKRVSAQLKPFLPQLYSTFTRALADAHRGVRLHGAVVLGCLANIYPKPAAIVQELHNQVKTVDDPSFRETLLFALRCVLERLPSATTTTTQLTDVQRRSLVQSLAAYGTSAEDSCRRQAAACLGALCNALPSEELTTILSQYIFESQPGSEWTVTHFRAVSLQVALRLAPETIVPKHLRDLETCLLSLLASHKGAVAETALRATGFLLLHCAKEGHEIPVALLTTFAKTMNKPSTELKQLLGEVVHFVCVHCDLPVSCARILTPHLVNGTKEKNTVVRANAEFALIAMLKMTGSPADEKSELMCALEKVLDGGARETLIDVYNKTLVRTAQKIQMQHGSVCAGAQPDHIDDTMLM</sequence>
<dbReference type="InterPro" id="IPR021133">
    <property type="entry name" value="HEAT_type_2"/>
</dbReference>
<dbReference type="GO" id="GO:0006417">
    <property type="term" value="P:regulation of translation"/>
    <property type="evidence" value="ECO:0007669"/>
    <property type="project" value="TreeGrafter"/>
</dbReference>
<dbReference type="Proteomes" id="UP000594260">
    <property type="component" value="Unplaced"/>
</dbReference>
<dbReference type="FunFam" id="1.25.10.10:FF:000090">
    <property type="entry name" value="eIF-2-alpha kinase activator GCN1"/>
    <property type="match status" value="1"/>
</dbReference>
<dbReference type="EnsemblMetazoa" id="XM_022791027">
    <property type="protein sequence ID" value="XP_022646762"/>
    <property type="gene ID" value="LOC111244213"/>
</dbReference>
<keyword evidence="7" id="KW-1185">Reference proteome</keyword>
<dbReference type="GO" id="GO:0000226">
    <property type="term" value="P:microtubule cytoskeleton organization"/>
    <property type="evidence" value="ECO:0007669"/>
    <property type="project" value="UniProtKB-ARBA"/>
</dbReference>
<dbReference type="SUPFAM" id="SSF48371">
    <property type="entry name" value="ARM repeat"/>
    <property type="match status" value="4"/>
</dbReference>
<evidence type="ECO:0000313" key="7">
    <source>
        <dbReference type="Proteomes" id="UP000594260"/>
    </source>
</evidence>
<evidence type="ECO:0000256" key="4">
    <source>
        <dbReference type="PROSITE-ProRule" id="PRU00103"/>
    </source>
</evidence>
<dbReference type="Pfam" id="PF24993">
    <property type="entry name" value="GNC1_N"/>
    <property type="match status" value="1"/>
</dbReference>
<feature type="repeat" description="HEAT" evidence="4">
    <location>
        <begin position="1976"/>
        <end position="2013"/>
    </location>
</feature>
<name>A0A7M7J5I3_VARDE</name>
<dbReference type="Pfam" id="PF24984">
    <property type="entry name" value="HEAT_EF3_GNC1"/>
    <property type="match status" value="1"/>
</dbReference>
<dbReference type="FunCoup" id="A0A7M7J5I3">
    <property type="interactions" value="1906"/>
</dbReference>
<dbReference type="InterPro" id="IPR011989">
    <property type="entry name" value="ARM-like"/>
</dbReference>
<dbReference type="RefSeq" id="XP_022646762.1">
    <property type="nucleotide sequence ID" value="XM_022791027.1"/>
</dbReference>
<feature type="repeat" description="HEAT" evidence="4">
    <location>
        <begin position="1586"/>
        <end position="1624"/>
    </location>
</feature>
<dbReference type="FunFam" id="1.25.10.10:FF:000096">
    <property type="entry name" value="eIF-2-alpha kinase activator gcn1"/>
    <property type="match status" value="1"/>
</dbReference>
<organism evidence="6 7">
    <name type="scientific">Varroa destructor</name>
    <name type="common">Honeybee mite</name>
    <dbReference type="NCBI Taxonomy" id="109461"/>
    <lineage>
        <taxon>Eukaryota</taxon>
        <taxon>Metazoa</taxon>
        <taxon>Ecdysozoa</taxon>
        <taxon>Arthropoda</taxon>
        <taxon>Chelicerata</taxon>
        <taxon>Arachnida</taxon>
        <taxon>Acari</taxon>
        <taxon>Parasitiformes</taxon>
        <taxon>Mesostigmata</taxon>
        <taxon>Gamasina</taxon>
        <taxon>Dermanyssoidea</taxon>
        <taxon>Varroidae</taxon>
        <taxon>Varroa</taxon>
    </lineage>
</organism>
<dbReference type="OMA" id="MASHIWK"/>
<evidence type="ECO:0000259" key="5">
    <source>
        <dbReference type="SMART" id="SM01349"/>
    </source>
</evidence>
<dbReference type="GO" id="GO:0005829">
    <property type="term" value="C:cytosol"/>
    <property type="evidence" value="ECO:0007669"/>
    <property type="project" value="TreeGrafter"/>
</dbReference>
<dbReference type="GeneID" id="111244213"/>
<dbReference type="InterPro" id="IPR057546">
    <property type="entry name" value="HEAT_GCN1"/>
</dbReference>
<evidence type="ECO:0000256" key="3">
    <source>
        <dbReference type="ARBA" id="ARBA00022737"/>
    </source>
</evidence>
<dbReference type="FunFam" id="1.25.10.10:FF:000162">
    <property type="entry name" value="GCN1, eIF2 alpha kinase activator homolog"/>
    <property type="match status" value="1"/>
</dbReference>
<dbReference type="InterPro" id="IPR034085">
    <property type="entry name" value="TOG"/>
</dbReference>
<dbReference type="PROSITE" id="PS50077">
    <property type="entry name" value="HEAT_REPEAT"/>
    <property type="match status" value="4"/>
</dbReference>
<dbReference type="OrthoDB" id="5148094at2759"/>
<evidence type="ECO:0000256" key="2">
    <source>
        <dbReference type="ARBA" id="ARBA00022553"/>
    </source>
</evidence>
<keyword evidence="3" id="KW-0677">Repeat</keyword>
<dbReference type="Gene3D" id="1.25.10.10">
    <property type="entry name" value="Leucine-rich Repeat Variant"/>
    <property type="match status" value="7"/>
</dbReference>
<comment type="similarity">
    <text evidence="1">Belongs to the GCN1 family.</text>
</comment>
<evidence type="ECO:0000256" key="1">
    <source>
        <dbReference type="ARBA" id="ARBA00007366"/>
    </source>
</evidence>
<dbReference type="KEGG" id="vde:111244213"/>
<protein>
    <recommendedName>
        <fullName evidence="5">TOG domain-containing protein</fullName>
    </recommendedName>
</protein>
<dbReference type="InterPro" id="IPR016024">
    <property type="entry name" value="ARM-type_fold"/>
</dbReference>
<dbReference type="PANTHER" id="PTHR23346">
    <property type="entry name" value="TRANSLATIONAL ACTIVATOR GCN1-RELATED"/>
    <property type="match status" value="1"/>
</dbReference>
<dbReference type="Pfam" id="PF23271">
    <property type="entry name" value="HEAT_GCN1"/>
    <property type="match status" value="1"/>
</dbReference>
<dbReference type="InParanoid" id="A0A7M7J5I3"/>
<feature type="repeat" description="HEAT" evidence="4">
    <location>
        <begin position="1509"/>
        <end position="1546"/>
    </location>
</feature>
<dbReference type="GO" id="GO:0034198">
    <property type="term" value="P:cellular response to amino acid starvation"/>
    <property type="evidence" value="ECO:0007669"/>
    <property type="project" value="TreeGrafter"/>
</dbReference>
<reference evidence="6" key="1">
    <citation type="submission" date="2021-01" db="UniProtKB">
        <authorList>
            <consortium name="EnsemblMetazoa"/>
        </authorList>
    </citation>
    <scope>IDENTIFICATION</scope>
</reference>
<dbReference type="GO" id="GO:0019887">
    <property type="term" value="F:protein kinase regulator activity"/>
    <property type="evidence" value="ECO:0007669"/>
    <property type="project" value="TreeGrafter"/>
</dbReference>